<dbReference type="Pfam" id="PF12079">
    <property type="entry name" value="DUF3558"/>
    <property type="match status" value="1"/>
</dbReference>
<dbReference type="Proteomes" id="UP000621454">
    <property type="component" value="Unassembled WGS sequence"/>
</dbReference>
<gene>
    <name evidence="2" type="ORF">GCM10011489_01240</name>
</gene>
<dbReference type="AlphaFoldDB" id="A0A916WMQ1"/>
<dbReference type="EMBL" id="BMGC01000001">
    <property type="protein sequence ID" value="GGB16894.1"/>
    <property type="molecule type" value="Genomic_DNA"/>
</dbReference>
<keyword evidence="3" id="KW-1185">Reference proteome</keyword>
<evidence type="ECO:0008006" key="4">
    <source>
        <dbReference type="Google" id="ProtNLM"/>
    </source>
</evidence>
<evidence type="ECO:0000313" key="3">
    <source>
        <dbReference type="Proteomes" id="UP000621454"/>
    </source>
</evidence>
<dbReference type="InterPro" id="IPR024520">
    <property type="entry name" value="DUF3558"/>
</dbReference>
<reference evidence="2" key="1">
    <citation type="journal article" date="2014" name="Int. J. Syst. Evol. Microbiol.">
        <title>Complete genome sequence of Corynebacterium casei LMG S-19264T (=DSM 44701T), isolated from a smear-ripened cheese.</title>
        <authorList>
            <consortium name="US DOE Joint Genome Institute (JGI-PGF)"/>
            <person name="Walter F."/>
            <person name="Albersmeier A."/>
            <person name="Kalinowski J."/>
            <person name="Ruckert C."/>
        </authorList>
    </citation>
    <scope>NUCLEOTIDE SEQUENCE</scope>
    <source>
        <strain evidence="2">CGMCC 1.12827</strain>
    </source>
</reference>
<protein>
    <recommendedName>
        <fullName evidence="4">DUF3558 domain-containing protein</fullName>
    </recommendedName>
</protein>
<evidence type="ECO:0000313" key="2">
    <source>
        <dbReference type="EMBL" id="GGB16894.1"/>
    </source>
</evidence>
<proteinExistence type="predicted"/>
<accession>A0A916WMQ1</accession>
<name>A0A916WMQ1_9ACTN</name>
<reference evidence="2" key="2">
    <citation type="submission" date="2020-09" db="EMBL/GenBank/DDBJ databases">
        <authorList>
            <person name="Sun Q."/>
            <person name="Zhou Y."/>
        </authorList>
    </citation>
    <scope>NUCLEOTIDE SEQUENCE</scope>
    <source>
        <strain evidence="2">CGMCC 1.12827</strain>
    </source>
</reference>
<evidence type="ECO:0000256" key="1">
    <source>
        <dbReference type="SAM" id="MobiDB-lite"/>
    </source>
</evidence>
<sequence length="212" mass="22448">MRREVIAVVGVVVASLVAGCGSGSDSGSPDTAASSLGAGASDQSLATTATEAGSSSPYFARMPDLCPRFPDDALAKVGFTPSPGYKTRSPDTPVSKLLHTCEISYDNPNGEGTAYTLSVGVTSEPFHEVIAQDGIRISNENVVLGPNRAYLYTRDGRENTCYLSWGTFYGTALWLLHSGYSSTGDNVDLCSKLEEFGNSLYQYMPTKPSEMG</sequence>
<feature type="compositionally biased region" description="Polar residues" evidence="1">
    <location>
        <begin position="41"/>
        <end position="54"/>
    </location>
</feature>
<feature type="region of interest" description="Disordered" evidence="1">
    <location>
        <begin position="21"/>
        <end position="54"/>
    </location>
</feature>
<comment type="caution">
    <text evidence="2">The sequence shown here is derived from an EMBL/GenBank/DDBJ whole genome shotgun (WGS) entry which is preliminary data.</text>
</comment>
<organism evidence="2 3">
    <name type="scientific">Gordonia jinhuaensis</name>
    <dbReference type="NCBI Taxonomy" id="1517702"/>
    <lineage>
        <taxon>Bacteria</taxon>
        <taxon>Bacillati</taxon>
        <taxon>Actinomycetota</taxon>
        <taxon>Actinomycetes</taxon>
        <taxon>Mycobacteriales</taxon>
        <taxon>Gordoniaceae</taxon>
        <taxon>Gordonia</taxon>
    </lineage>
</organism>
<feature type="compositionally biased region" description="Low complexity" evidence="1">
    <location>
        <begin position="21"/>
        <end position="35"/>
    </location>
</feature>
<dbReference type="PROSITE" id="PS51257">
    <property type="entry name" value="PROKAR_LIPOPROTEIN"/>
    <property type="match status" value="1"/>
</dbReference>